<evidence type="ECO:0000256" key="1">
    <source>
        <dbReference type="SAM" id="SignalP"/>
    </source>
</evidence>
<reference evidence="3" key="1">
    <citation type="submission" date="2016-10" db="EMBL/GenBank/DDBJ databases">
        <authorList>
            <person name="Varghese N."/>
            <person name="Submissions S."/>
        </authorList>
    </citation>
    <scope>NUCLEOTIDE SEQUENCE [LARGE SCALE GENOMIC DNA]</scope>
    <source>
        <strain evidence="3">DSM 23317</strain>
    </source>
</reference>
<dbReference type="Pfam" id="PF10972">
    <property type="entry name" value="CsiV"/>
    <property type="match status" value="1"/>
</dbReference>
<accession>A0A1G8NXA3</accession>
<organism evidence="2 3">
    <name type="scientific">Ferrimonas sediminum</name>
    <dbReference type="NCBI Taxonomy" id="718193"/>
    <lineage>
        <taxon>Bacteria</taxon>
        <taxon>Pseudomonadati</taxon>
        <taxon>Pseudomonadota</taxon>
        <taxon>Gammaproteobacteria</taxon>
        <taxon>Alteromonadales</taxon>
        <taxon>Ferrimonadaceae</taxon>
        <taxon>Ferrimonas</taxon>
    </lineage>
</organism>
<protein>
    <submittedName>
        <fullName evidence="2">Peptidoglycan-binding protein, CsiV</fullName>
    </submittedName>
</protein>
<feature type="chain" id="PRO_5011735830" evidence="1">
    <location>
        <begin position="23"/>
        <end position="329"/>
    </location>
</feature>
<feature type="signal peptide" evidence="1">
    <location>
        <begin position="1"/>
        <end position="22"/>
    </location>
</feature>
<dbReference type="OrthoDB" id="5566524at2"/>
<proteinExistence type="predicted"/>
<dbReference type="Proteomes" id="UP000199527">
    <property type="component" value="Unassembled WGS sequence"/>
</dbReference>
<dbReference type="EMBL" id="FNEM01000003">
    <property type="protein sequence ID" value="SDI84833.1"/>
    <property type="molecule type" value="Genomic_DNA"/>
</dbReference>
<dbReference type="RefSeq" id="WP_090363315.1">
    <property type="nucleotide sequence ID" value="NZ_FNEM01000003.1"/>
</dbReference>
<sequence>MINLKALTAGLMLTLAWSAPQAEEATWFEVEIAVFQRPQTTTEAWSQETAPLKTANTLDLLGPAMMPDLSALEEALTPCDSSDWLSQPENCQPQPTEPTPIPEQLPATVTALETGSPLSGTPFLLPAEALQFDEALAKLRHKGARVLLHSAWQQPVFSRGNSQAYRLYNGRNFSDRFYADGRLRPLNDPLGSVFDFNFSMMPETAQAEPVWELDGWLRIYLNHFLFIDTSLQLREESERPVPGLELMAAESNAAADQPVQNQQGHATSTAATEPFLNIIELRQTRRVRSREIHYFDHPKMGVVIQIRRMTQPKDMEPIPAPDSDTLVTR</sequence>
<dbReference type="AlphaFoldDB" id="A0A1G8NXA3"/>
<keyword evidence="1" id="KW-0732">Signal</keyword>
<evidence type="ECO:0000313" key="2">
    <source>
        <dbReference type="EMBL" id="SDI84833.1"/>
    </source>
</evidence>
<keyword evidence="3" id="KW-1185">Reference proteome</keyword>
<name>A0A1G8NXA3_9GAMM</name>
<dbReference type="InterPro" id="IPR021241">
    <property type="entry name" value="CsiV"/>
</dbReference>
<gene>
    <name evidence="2" type="ORF">SAMN04488540_103264</name>
</gene>
<evidence type="ECO:0000313" key="3">
    <source>
        <dbReference type="Proteomes" id="UP000199527"/>
    </source>
</evidence>